<gene>
    <name evidence="2" type="ORF">FB554_1671</name>
</gene>
<protein>
    <recommendedName>
        <fullName evidence="4">DUF559 domain-containing protein</fullName>
    </recommendedName>
</protein>
<feature type="region of interest" description="Disordered" evidence="1">
    <location>
        <begin position="96"/>
        <end position="116"/>
    </location>
</feature>
<evidence type="ECO:0000256" key="1">
    <source>
        <dbReference type="SAM" id="MobiDB-lite"/>
    </source>
</evidence>
<proteinExistence type="predicted"/>
<keyword evidence="3" id="KW-1185">Reference proteome</keyword>
<reference evidence="2 3" key="1">
    <citation type="submission" date="2019-06" db="EMBL/GenBank/DDBJ databases">
        <title>Sequencing the genomes of 1000 actinobacteria strains.</title>
        <authorList>
            <person name="Klenk H.-P."/>
        </authorList>
    </citation>
    <scope>NUCLEOTIDE SEQUENCE [LARGE SCALE GENOMIC DNA]</scope>
    <source>
        <strain evidence="2 3">DSM 24617</strain>
    </source>
</reference>
<name>A0A542XCF3_9MICO</name>
<sequence length="298" mass="32944">MLACRAASSSPTSWVLRSARPRPGAVGVTRKQLRRPALVIPFRGVRLLPGHESWEERLLALSRGLRADAVFSHTTAARLWRLPLPQRLARDDAPIHVTVPSGAPQPRGAAVTGHRADREPDALRGLAVTTLLDTWCDLAALLTRDDLVAAGDAVLNRAPDGDAGSYTAHDLRTAWDRLAARRGAARMHEAVELVRPGSASPRESLARLRFHDWGLPEPELNADLFGPIGWIACLDFLWRSRGVAGEYHGEHHGRQWREDYRRQAMITDVGCTLVVMTSYDLGPGADDLRRRLTRLLLD</sequence>
<dbReference type="Proteomes" id="UP000318336">
    <property type="component" value="Unassembled WGS sequence"/>
</dbReference>
<evidence type="ECO:0000313" key="2">
    <source>
        <dbReference type="EMBL" id="TQL33522.1"/>
    </source>
</evidence>
<dbReference type="EMBL" id="VFOK01000001">
    <property type="protein sequence ID" value="TQL33522.1"/>
    <property type="molecule type" value="Genomic_DNA"/>
</dbReference>
<organism evidence="2 3">
    <name type="scientific">Barrientosiimonas humi</name>
    <dbReference type="NCBI Taxonomy" id="999931"/>
    <lineage>
        <taxon>Bacteria</taxon>
        <taxon>Bacillati</taxon>
        <taxon>Actinomycetota</taxon>
        <taxon>Actinomycetes</taxon>
        <taxon>Micrococcales</taxon>
        <taxon>Dermacoccaceae</taxon>
        <taxon>Barrientosiimonas</taxon>
    </lineage>
</organism>
<evidence type="ECO:0008006" key="4">
    <source>
        <dbReference type="Google" id="ProtNLM"/>
    </source>
</evidence>
<dbReference type="AlphaFoldDB" id="A0A542XCF3"/>
<accession>A0A542XCF3</accession>
<comment type="caution">
    <text evidence="2">The sequence shown here is derived from an EMBL/GenBank/DDBJ whole genome shotgun (WGS) entry which is preliminary data.</text>
</comment>
<dbReference type="RefSeq" id="WP_170206816.1">
    <property type="nucleotide sequence ID" value="NZ_CAJTBP010000001.1"/>
</dbReference>
<evidence type="ECO:0000313" key="3">
    <source>
        <dbReference type="Proteomes" id="UP000318336"/>
    </source>
</evidence>